<dbReference type="InterPro" id="IPR039391">
    <property type="entry name" value="Phytocyanin-like"/>
</dbReference>
<comment type="similarity">
    <text evidence="8">Belongs to the early nodulin-like (ENODL) family.</text>
</comment>
<dbReference type="AlphaFoldDB" id="A0A0K9NQ00"/>
<evidence type="ECO:0000256" key="1">
    <source>
        <dbReference type="ARBA" id="ARBA00004589"/>
    </source>
</evidence>
<dbReference type="OMA" id="KGWAVPP"/>
<evidence type="ECO:0000256" key="3">
    <source>
        <dbReference type="ARBA" id="ARBA00022729"/>
    </source>
</evidence>
<evidence type="ECO:0000256" key="7">
    <source>
        <dbReference type="ARBA" id="ARBA00023288"/>
    </source>
</evidence>
<dbReference type="GO" id="GO:0009055">
    <property type="term" value="F:electron transfer activity"/>
    <property type="evidence" value="ECO:0007669"/>
    <property type="project" value="InterPro"/>
</dbReference>
<keyword evidence="6" id="KW-0325">Glycoprotein</keyword>
<keyword evidence="14" id="KW-1185">Reference proteome</keyword>
<feature type="signal peptide" evidence="11">
    <location>
        <begin position="1"/>
        <end position="25"/>
    </location>
</feature>
<gene>
    <name evidence="13" type="ORF">ZOSMA_72G00080</name>
</gene>
<keyword evidence="10" id="KW-1133">Transmembrane helix</keyword>
<dbReference type="Gene3D" id="2.60.40.420">
    <property type="entry name" value="Cupredoxins - blue copper proteins"/>
    <property type="match status" value="1"/>
</dbReference>
<dbReference type="STRING" id="29655.A0A0K9NQ00"/>
<feature type="domain" description="Phytocyanin" evidence="12">
    <location>
        <begin position="26"/>
        <end position="130"/>
    </location>
</feature>
<evidence type="ECO:0000256" key="10">
    <source>
        <dbReference type="SAM" id="Phobius"/>
    </source>
</evidence>
<name>A0A0K9NQ00_ZOSMR</name>
<sequence length="170" mass="18791">MNSPAILISVTAFLALLLLLLPAFSLPFDVGDDSGWVVPNDHNDSRYNDWASTNRFITGDTLRFRYRKKDSLMVVGTKKEYRDCNTSQPLYFANNGDTVYKLNAPGTYYFISGILGHCQDGERMIVKVMNPLPGESSQTGTDRDFSDSSKITAVSVTISVVVAVVAAFLY</sequence>
<evidence type="ECO:0000313" key="14">
    <source>
        <dbReference type="Proteomes" id="UP000036987"/>
    </source>
</evidence>
<feature type="transmembrane region" description="Helical" evidence="10">
    <location>
        <begin position="151"/>
        <end position="169"/>
    </location>
</feature>
<evidence type="ECO:0000259" key="12">
    <source>
        <dbReference type="PROSITE" id="PS51485"/>
    </source>
</evidence>
<evidence type="ECO:0000256" key="5">
    <source>
        <dbReference type="ARBA" id="ARBA00023157"/>
    </source>
</evidence>
<evidence type="ECO:0000313" key="13">
    <source>
        <dbReference type="EMBL" id="KMZ58846.1"/>
    </source>
</evidence>
<evidence type="ECO:0000256" key="9">
    <source>
        <dbReference type="ARBA" id="ARBA00037868"/>
    </source>
</evidence>
<dbReference type="EMBL" id="LFYR01001858">
    <property type="protein sequence ID" value="KMZ58846.1"/>
    <property type="molecule type" value="Genomic_DNA"/>
</dbReference>
<comment type="subcellular location">
    <subcellularLocation>
        <location evidence="9">Endomembrane system</location>
        <topology evidence="9">Lipid-anchor</topology>
    </subcellularLocation>
    <subcellularLocation>
        <location evidence="1">Membrane</location>
        <topology evidence="1">Lipid-anchor</topology>
        <topology evidence="1">GPI-anchor</topology>
    </subcellularLocation>
</comment>
<evidence type="ECO:0000256" key="11">
    <source>
        <dbReference type="SAM" id="SignalP"/>
    </source>
</evidence>
<comment type="caution">
    <text evidence="13">The sequence shown here is derived from an EMBL/GenBank/DDBJ whole genome shotgun (WGS) entry which is preliminary data.</text>
</comment>
<dbReference type="PANTHER" id="PTHR33021">
    <property type="entry name" value="BLUE COPPER PROTEIN"/>
    <property type="match status" value="1"/>
</dbReference>
<organism evidence="13 14">
    <name type="scientific">Zostera marina</name>
    <name type="common">Eelgrass</name>
    <dbReference type="NCBI Taxonomy" id="29655"/>
    <lineage>
        <taxon>Eukaryota</taxon>
        <taxon>Viridiplantae</taxon>
        <taxon>Streptophyta</taxon>
        <taxon>Embryophyta</taxon>
        <taxon>Tracheophyta</taxon>
        <taxon>Spermatophyta</taxon>
        <taxon>Magnoliopsida</taxon>
        <taxon>Liliopsida</taxon>
        <taxon>Zosteraceae</taxon>
        <taxon>Zostera</taxon>
    </lineage>
</organism>
<keyword evidence="5" id="KW-1015">Disulfide bond</keyword>
<dbReference type="SUPFAM" id="SSF49503">
    <property type="entry name" value="Cupredoxins"/>
    <property type="match status" value="1"/>
</dbReference>
<reference evidence="14" key="1">
    <citation type="journal article" date="2016" name="Nature">
        <title>The genome of the seagrass Zostera marina reveals angiosperm adaptation to the sea.</title>
        <authorList>
            <person name="Olsen J.L."/>
            <person name="Rouze P."/>
            <person name="Verhelst B."/>
            <person name="Lin Y.-C."/>
            <person name="Bayer T."/>
            <person name="Collen J."/>
            <person name="Dattolo E."/>
            <person name="De Paoli E."/>
            <person name="Dittami S."/>
            <person name="Maumus F."/>
            <person name="Michel G."/>
            <person name="Kersting A."/>
            <person name="Lauritano C."/>
            <person name="Lohaus R."/>
            <person name="Toepel M."/>
            <person name="Tonon T."/>
            <person name="Vanneste K."/>
            <person name="Amirebrahimi M."/>
            <person name="Brakel J."/>
            <person name="Bostroem C."/>
            <person name="Chovatia M."/>
            <person name="Grimwood J."/>
            <person name="Jenkins J.W."/>
            <person name="Jueterbock A."/>
            <person name="Mraz A."/>
            <person name="Stam W.T."/>
            <person name="Tice H."/>
            <person name="Bornberg-Bauer E."/>
            <person name="Green P.J."/>
            <person name="Pearson G.A."/>
            <person name="Procaccini G."/>
            <person name="Duarte C.M."/>
            <person name="Schmutz J."/>
            <person name="Reusch T.B.H."/>
            <person name="Van de Peer Y."/>
        </authorList>
    </citation>
    <scope>NUCLEOTIDE SEQUENCE [LARGE SCALE GENOMIC DNA]</scope>
    <source>
        <strain evidence="14">cv. Finnish</strain>
    </source>
</reference>
<dbReference type="GO" id="GO:0005886">
    <property type="term" value="C:plasma membrane"/>
    <property type="evidence" value="ECO:0000318"/>
    <property type="project" value="GO_Central"/>
</dbReference>
<keyword evidence="10" id="KW-0812">Transmembrane</keyword>
<keyword evidence="4 10" id="KW-0472">Membrane</keyword>
<dbReference type="GO" id="GO:0012505">
    <property type="term" value="C:endomembrane system"/>
    <property type="evidence" value="ECO:0007669"/>
    <property type="project" value="UniProtKB-SubCell"/>
</dbReference>
<dbReference type="GO" id="GO:0098552">
    <property type="term" value="C:side of membrane"/>
    <property type="evidence" value="ECO:0007669"/>
    <property type="project" value="UniProtKB-KW"/>
</dbReference>
<evidence type="ECO:0000256" key="8">
    <source>
        <dbReference type="ARBA" id="ARBA00035011"/>
    </source>
</evidence>
<proteinExistence type="inferred from homology"/>
<keyword evidence="2" id="KW-0336">GPI-anchor</keyword>
<dbReference type="Pfam" id="PF02298">
    <property type="entry name" value="Cu_bind_like"/>
    <property type="match status" value="1"/>
</dbReference>
<protein>
    <submittedName>
        <fullName evidence="13">Early nodulin-like protein 3</fullName>
    </submittedName>
</protein>
<keyword evidence="7" id="KW-0449">Lipoprotein</keyword>
<evidence type="ECO:0000256" key="6">
    <source>
        <dbReference type="ARBA" id="ARBA00023180"/>
    </source>
</evidence>
<dbReference type="InterPro" id="IPR003245">
    <property type="entry name" value="Phytocyanin_dom"/>
</dbReference>
<feature type="chain" id="PRO_5005526960" evidence="11">
    <location>
        <begin position="26"/>
        <end position="170"/>
    </location>
</feature>
<dbReference type="PROSITE" id="PS51485">
    <property type="entry name" value="PHYTOCYANIN"/>
    <property type="match status" value="1"/>
</dbReference>
<accession>A0A0K9NQ00</accession>
<evidence type="ECO:0000256" key="4">
    <source>
        <dbReference type="ARBA" id="ARBA00023136"/>
    </source>
</evidence>
<dbReference type="InterPro" id="IPR008972">
    <property type="entry name" value="Cupredoxin"/>
</dbReference>
<dbReference type="PANTHER" id="PTHR33021:SF289">
    <property type="entry name" value="EARLY NODULIN-LIKE PROTEIN 5-RELATED"/>
    <property type="match status" value="1"/>
</dbReference>
<dbReference type="FunFam" id="2.60.40.420:FF:000010">
    <property type="entry name" value="Early nodulin-like protein 1"/>
    <property type="match status" value="1"/>
</dbReference>
<dbReference type="OrthoDB" id="959565at2759"/>
<dbReference type="Proteomes" id="UP000036987">
    <property type="component" value="Unassembled WGS sequence"/>
</dbReference>
<keyword evidence="3 11" id="KW-0732">Signal</keyword>
<evidence type="ECO:0000256" key="2">
    <source>
        <dbReference type="ARBA" id="ARBA00022622"/>
    </source>
</evidence>